<feature type="compositionally biased region" description="Polar residues" evidence="1">
    <location>
        <begin position="118"/>
        <end position="131"/>
    </location>
</feature>
<evidence type="ECO:0000313" key="3">
    <source>
        <dbReference type="Ensembl" id="ENSSDUP00000000330.1"/>
    </source>
</evidence>
<evidence type="ECO:0000313" key="4">
    <source>
        <dbReference type="Proteomes" id="UP000261420"/>
    </source>
</evidence>
<sequence>MWKRGGRSSALDRAQALLFAKKNSRGDAESTQGTHTGAVGGSLKTRSAPPNTQTVYSDLSDLSSASSAPENGADSVLSVAPVRSLGGEGGSIKDLRLQSSLGGGGSRFLKKAPPPAPNCSQSPVSRSQMQHNPEPGYVSSSRLGSQAAAMSRLAQIESRIRSRHQAQEQARRGISPQPEASKSLEAIMPVSAQTNSDQSLTGKRFLKNKATVDFDSTNTAASGSPKGPDVGVRSRSRASGTLVPSADLEIKSLRVMSGVSLESDEEDMRKLLGDSWDSTDDSLLRPGRPSSKRTVDKISSKSSQKVHSTPPPAAVCPSSPSNEAPPRSPASLSRRSSPFRFTGQAQAHFSPSVLSPSPSPPRVSPSPPRRLNSPHRAGSPQRSLSSMSGRSEVLSLEELFPVGPGSEDPHSEMSFASSGDFKINVMTLDDLVPATFGFTEETPRKEREAKHSAPIPGSLIRHQQPPRLREEEKEEEQQQEEDVLDYQSDFESESRTEPNYSASQVSEHLQGDGDELDVMSEIREEASNSDVSCERTEDDYSSTFSDTTSRTLDRSQTSESFSRSRLSRSSLSHGSLTLGHRSNRRDLARKVLKEAAVQTQPDTMANTWSTGMASFQPPLGMTYMNPTPVAAHTLSAETVEALSSFNPAVFVLNDMLKQQLAMTRRFIESSRHLHSCLVQGLEPPNYRYTTLEDTKEYIRKHRPPKLTMEEALEEVLQEMRDCHCV</sequence>
<feature type="compositionally biased region" description="Acidic residues" evidence="1">
    <location>
        <begin position="472"/>
        <end position="491"/>
    </location>
</feature>
<feature type="compositionally biased region" description="Polar residues" evidence="1">
    <location>
        <begin position="44"/>
        <end position="56"/>
    </location>
</feature>
<dbReference type="PANTHER" id="PTHR22409:SF2">
    <property type="entry name" value="CHROMOSOME 19 OPEN READING FRAME 44"/>
    <property type="match status" value="1"/>
</dbReference>
<feature type="domain" description="DUF4614" evidence="2">
    <location>
        <begin position="533"/>
        <end position="703"/>
    </location>
</feature>
<organism evidence="3 4">
    <name type="scientific">Seriola dumerili</name>
    <name type="common">Greater amberjack</name>
    <name type="synonym">Caranx dumerili</name>
    <dbReference type="NCBI Taxonomy" id="41447"/>
    <lineage>
        <taxon>Eukaryota</taxon>
        <taxon>Metazoa</taxon>
        <taxon>Chordata</taxon>
        <taxon>Craniata</taxon>
        <taxon>Vertebrata</taxon>
        <taxon>Euteleostomi</taxon>
        <taxon>Actinopterygii</taxon>
        <taxon>Neopterygii</taxon>
        <taxon>Teleostei</taxon>
        <taxon>Neoteleostei</taxon>
        <taxon>Acanthomorphata</taxon>
        <taxon>Carangaria</taxon>
        <taxon>Carangiformes</taxon>
        <taxon>Carangidae</taxon>
        <taxon>Seriola</taxon>
    </lineage>
</organism>
<keyword evidence="4" id="KW-1185">Reference proteome</keyword>
<evidence type="ECO:0000259" key="2">
    <source>
        <dbReference type="Pfam" id="PF15391"/>
    </source>
</evidence>
<dbReference type="AlphaFoldDB" id="A0A3B4T2N8"/>
<dbReference type="PANTHER" id="PTHR22409">
    <property type="entry name" value="CHROMOSOME 19 OPEN READING FRAME 44"/>
    <property type="match status" value="1"/>
</dbReference>
<feature type="region of interest" description="Disordered" evidence="1">
    <location>
        <begin position="438"/>
        <end position="512"/>
    </location>
</feature>
<feature type="compositionally biased region" description="Low complexity" evidence="1">
    <location>
        <begin position="541"/>
        <end position="580"/>
    </location>
</feature>
<dbReference type="GeneID" id="111232000"/>
<reference evidence="3" key="2">
    <citation type="submission" date="2025-09" db="UniProtKB">
        <authorList>
            <consortium name="Ensembl"/>
        </authorList>
    </citation>
    <scope>IDENTIFICATION</scope>
</reference>
<dbReference type="RefSeq" id="XP_022615049.1">
    <property type="nucleotide sequence ID" value="XM_022759328.1"/>
</dbReference>
<dbReference type="OMA" id="FKINVMT"/>
<dbReference type="Ensembl" id="ENSSDUT00000000367.1">
    <property type="protein sequence ID" value="ENSSDUP00000000330.1"/>
    <property type="gene ID" value="ENSSDUG00000000323.1"/>
</dbReference>
<feature type="region of interest" description="Disordered" evidence="1">
    <location>
        <begin position="22"/>
        <end position="75"/>
    </location>
</feature>
<feature type="compositionally biased region" description="Polar residues" evidence="1">
    <location>
        <begin position="497"/>
        <end position="507"/>
    </location>
</feature>
<feature type="compositionally biased region" description="Polar residues" evidence="1">
    <location>
        <begin position="380"/>
        <end position="389"/>
    </location>
</feature>
<dbReference type="CTD" id="103183514"/>
<feature type="compositionally biased region" description="Pro residues" evidence="1">
    <location>
        <begin position="357"/>
        <end position="368"/>
    </location>
</feature>
<feature type="region of interest" description="Disordered" evidence="1">
    <location>
        <begin position="273"/>
        <end position="390"/>
    </location>
</feature>
<reference evidence="3" key="1">
    <citation type="submission" date="2025-08" db="UniProtKB">
        <authorList>
            <consortium name="Ensembl"/>
        </authorList>
    </citation>
    <scope>IDENTIFICATION</scope>
</reference>
<feature type="compositionally biased region" description="Low complexity" evidence="1">
    <location>
        <begin position="315"/>
        <end position="341"/>
    </location>
</feature>
<feature type="compositionally biased region" description="Low complexity" evidence="1">
    <location>
        <begin position="57"/>
        <end position="68"/>
    </location>
</feature>
<dbReference type="Proteomes" id="UP000261420">
    <property type="component" value="Unplaced"/>
</dbReference>
<feature type="region of interest" description="Disordered" evidence="1">
    <location>
        <begin position="161"/>
        <end position="180"/>
    </location>
</feature>
<feature type="region of interest" description="Disordered" evidence="1">
    <location>
        <begin position="215"/>
        <end position="243"/>
    </location>
</feature>
<dbReference type="Pfam" id="PF15391">
    <property type="entry name" value="DUF4614"/>
    <property type="match status" value="1"/>
</dbReference>
<dbReference type="InterPro" id="IPR027884">
    <property type="entry name" value="DUF4614"/>
</dbReference>
<protein>
    <recommendedName>
        <fullName evidence="2">DUF4614 domain-containing protein</fullName>
    </recommendedName>
</protein>
<feature type="region of interest" description="Disordered" evidence="1">
    <location>
        <begin position="524"/>
        <end position="580"/>
    </location>
</feature>
<dbReference type="GeneTree" id="ENSGT00390000002505"/>
<proteinExistence type="predicted"/>
<feature type="region of interest" description="Disordered" evidence="1">
    <location>
        <begin position="87"/>
        <end position="149"/>
    </location>
</feature>
<evidence type="ECO:0000256" key="1">
    <source>
        <dbReference type="SAM" id="MobiDB-lite"/>
    </source>
</evidence>
<feature type="compositionally biased region" description="Basic and acidic residues" evidence="1">
    <location>
        <begin position="441"/>
        <end position="451"/>
    </location>
</feature>
<dbReference type="InterPro" id="IPR040120">
    <property type="entry name" value="C19orf44-like"/>
</dbReference>
<accession>A0A3B4T2N8</accession>
<name>A0A3B4T2N8_SERDU</name>